<sequence length="71" mass="8218">MLFYIRFTAFLNHSCLVQSIKQIGGLHWVFVLDLKNEDEDYQAQLVLVGSSSVLPDFFQLVHQPKRPLVAR</sequence>
<feature type="non-terminal residue" evidence="1">
    <location>
        <position position="71"/>
    </location>
</feature>
<dbReference type="AlphaFoldDB" id="A0A382LFI5"/>
<name>A0A382LFI5_9ZZZZ</name>
<reference evidence="1" key="1">
    <citation type="submission" date="2018-05" db="EMBL/GenBank/DDBJ databases">
        <authorList>
            <person name="Lanie J.A."/>
            <person name="Ng W.-L."/>
            <person name="Kazmierczak K.M."/>
            <person name="Andrzejewski T.M."/>
            <person name="Davidsen T.M."/>
            <person name="Wayne K.J."/>
            <person name="Tettelin H."/>
            <person name="Glass J.I."/>
            <person name="Rusch D."/>
            <person name="Podicherti R."/>
            <person name="Tsui H.-C.T."/>
            <person name="Winkler M.E."/>
        </authorList>
    </citation>
    <scope>NUCLEOTIDE SEQUENCE</scope>
</reference>
<organism evidence="1">
    <name type="scientific">marine metagenome</name>
    <dbReference type="NCBI Taxonomy" id="408172"/>
    <lineage>
        <taxon>unclassified sequences</taxon>
        <taxon>metagenomes</taxon>
        <taxon>ecological metagenomes</taxon>
    </lineage>
</organism>
<gene>
    <name evidence="1" type="ORF">METZ01_LOCUS286781</name>
</gene>
<proteinExistence type="predicted"/>
<evidence type="ECO:0000313" key="1">
    <source>
        <dbReference type="EMBL" id="SVC33927.1"/>
    </source>
</evidence>
<protein>
    <submittedName>
        <fullName evidence="1">Uncharacterized protein</fullName>
    </submittedName>
</protein>
<accession>A0A382LFI5</accession>
<dbReference type="EMBL" id="UINC01085939">
    <property type="protein sequence ID" value="SVC33927.1"/>
    <property type="molecule type" value="Genomic_DNA"/>
</dbReference>